<evidence type="ECO:0000313" key="2">
    <source>
        <dbReference type="EMBL" id="KZN52942.1"/>
    </source>
</evidence>
<organism evidence="2 3">
    <name type="scientific">Pseudoalteromonas luteoviolacea H33</name>
    <dbReference type="NCBI Taxonomy" id="1365251"/>
    <lineage>
        <taxon>Bacteria</taxon>
        <taxon>Pseudomonadati</taxon>
        <taxon>Pseudomonadota</taxon>
        <taxon>Gammaproteobacteria</taxon>
        <taxon>Alteromonadales</taxon>
        <taxon>Pseudoalteromonadaceae</taxon>
        <taxon>Pseudoalteromonas</taxon>
    </lineage>
</organism>
<dbReference type="Proteomes" id="UP000076503">
    <property type="component" value="Unassembled WGS sequence"/>
</dbReference>
<keyword evidence="1" id="KW-1133">Transmembrane helix</keyword>
<feature type="transmembrane region" description="Helical" evidence="1">
    <location>
        <begin position="61"/>
        <end position="85"/>
    </location>
</feature>
<feature type="transmembrane region" description="Helical" evidence="1">
    <location>
        <begin position="7"/>
        <end position="29"/>
    </location>
</feature>
<feature type="transmembrane region" description="Helical" evidence="1">
    <location>
        <begin position="91"/>
        <end position="112"/>
    </location>
</feature>
<proteinExistence type="predicted"/>
<accession>A0A167FSX3</accession>
<protein>
    <recommendedName>
        <fullName evidence="4">Major facilitator superfamily (MFS) profile domain-containing protein</fullName>
    </recommendedName>
</protein>
<sequence length="122" mass="13365">MNLIVRFCLSIFIVITVFVVSATVAGLVAEFFGLWKKPIIGAISAACVVFTGYVTAPQYKLICAAIWLAVGAVAAWVLSSVFMYAEDAATQIPLLITYASGVFSLMVCRVWHKRQKQQVLMK</sequence>
<name>A0A167FSX3_9GAMM</name>
<keyword evidence="1" id="KW-0812">Transmembrane</keyword>
<keyword evidence="1" id="KW-0472">Membrane</keyword>
<dbReference type="OrthoDB" id="6227667at2"/>
<comment type="caution">
    <text evidence="2">The sequence shown here is derived from an EMBL/GenBank/DDBJ whole genome shotgun (WGS) entry which is preliminary data.</text>
</comment>
<dbReference type="PATRIC" id="fig|1365251.3.peg.758"/>
<feature type="transmembrane region" description="Helical" evidence="1">
    <location>
        <begin position="35"/>
        <end position="54"/>
    </location>
</feature>
<dbReference type="EMBL" id="AUXZ01000057">
    <property type="protein sequence ID" value="KZN52942.1"/>
    <property type="molecule type" value="Genomic_DNA"/>
</dbReference>
<dbReference type="AlphaFoldDB" id="A0A167FSX3"/>
<dbReference type="RefSeq" id="WP_063360439.1">
    <property type="nucleotide sequence ID" value="NZ_AUXZ01000057.1"/>
</dbReference>
<evidence type="ECO:0000256" key="1">
    <source>
        <dbReference type="SAM" id="Phobius"/>
    </source>
</evidence>
<evidence type="ECO:0008006" key="4">
    <source>
        <dbReference type="Google" id="ProtNLM"/>
    </source>
</evidence>
<evidence type="ECO:0000313" key="3">
    <source>
        <dbReference type="Proteomes" id="UP000076503"/>
    </source>
</evidence>
<gene>
    <name evidence="2" type="ORF">N476_09160</name>
</gene>
<reference evidence="2 3" key="1">
    <citation type="submission" date="2013-07" db="EMBL/GenBank/DDBJ databases">
        <title>Comparative Genomic and Metabolomic Analysis of Twelve Strains of Pseudoalteromonas luteoviolacea.</title>
        <authorList>
            <person name="Vynne N.G."/>
            <person name="Mansson M."/>
            <person name="Gram L."/>
        </authorList>
    </citation>
    <scope>NUCLEOTIDE SEQUENCE [LARGE SCALE GENOMIC DNA]</scope>
    <source>
        <strain evidence="2 3">H33</strain>
    </source>
</reference>